<keyword evidence="5" id="KW-0804">Transcription</keyword>
<dbReference type="Proteomes" id="UP000613840">
    <property type="component" value="Unassembled WGS sequence"/>
</dbReference>
<dbReference type="InterPro" id="IPR013249">
    <property type="entry name" value="RNA_pol_sigma70_r4_t2"/>
</dbReference>
<dbReference type="PANTHER" id="PTHR43133:SF8">
    <property type="entry name" value="RNA POLYMERASE SIGMA FACTOR HI_1459-RELATED"/>
    <property type="match status" value="1"/>
</dbReference>
<evidence type="ECO:0000256" key="3">
    <source>
        <dbReference type="ARBA" id="ARBA00023082"/>
    </source>
</evidence>
<dbReference type="GO" id="GO:0006352">
    <property type="term" value="P:DNA-templated transcription initiation"/>
    <property type="evidence" value="ECO:0007669"/>
    <property type="project" value="InterPro"/>
</dbReference>
<evidence type="ECO:0000256" key="6">
    <source>
        <dbReference type="SAM" id="MobiDB-lite"/>
    </source>
</evidence>
<dbReference type="EMBL" id="BMMZ01000002">
    <property type="protein sequence ID" value="GGL51762.1"/>
    <property type="molecule type" value="Genomic_DNA"/>
</dbReference>
<keyword evidence="2" id="KW-0805">Transcription regulation</keyword>
<organism evidence="9 10">
    <name type="scientific">Microlunatus endophyticus</name>
    <dbReference type="NCBI Taxonomy" id="1716077"/>
    <lineage>
        <taxon>Bacteria</taxon>
        <taxon>Bacillati</taxon>
        <taxon>Actinomycetota</taxon>
        <taxon>Actinomycetes</taxon>
        <taxon>Propionibacteriales</taxon>
        <taxon>Propionibacteriaceae</taxon>
        <taxon>Microlunatus</taxon>
    </lineage>
</organism>
<feature type="domain" description="RNA polymerase sigma factor 70 region 4 type 2" evidence="8">
    <location>
        <begin position="137"/>
        <end position="173"/>
    </location>
</feature>
<dbReference type="GO" id="GO:0003677">
    <property type="term" value="F:DNA binding"/>
    <property type="evidence" value="ECO:0007669"/>
    <property type="project" value="UniProtKB-KW"/>
</dbReference>
<dbReference type="SUPFAM" id="SSF88946">
    <property type="entry name" value="Sigma2 domain of RNA polymerase sigma factors"/>
    <property type="match status" value="1"/>
</dbReference>
<dbReference type="InterPro" id="IPR007627">
    <property type="entry name" value="RNA_pol_sigma70_r2"/>
</dbReference>
<protein>
    <recommendedName>
        <fullName evidence="11">RNA polymerase sigma-70 factor, ECF subfamily</fullName>
    </recommendedName>
</protein>
<dbReference type="Pfam" id="PF08281">
    <property type="entry name" value="Sigma70_r4_2"/>
    <property type="match status" value="1"/>
</dbReference>
<dbReference type="SUPFAM" id="SSF88659">
    <property type="entry name" value="Sigma3 and sigma4 domains of RNA polymerase sigma factors"/>
    <property type="match status" value="1"/>
</dbReference>
<dbReference type="NCBIfam" id="TIGR02937">
    <property type="entry name" value="sigma70-ECF"/>
    <property type="match status" value="1"/>
</dbReference>
<dbReference type="Gene3D" id="1.10.1740.10">
    <property type="match status" value="1"/>
</dbReference>
<dbReference type="GO" id="GO:0016987">
    <property type="term" value="F:sigma factor activity"/>
    <property type="evidence" value="ECO:0007669"/>
    <property type="project" value="UniProtKB-KW"/>
</dbReference>
<dbReference type="InterPro" id="IPR013325">
    <property type="entry name" value="RNA_pol_sigma_r2"/>
</dbReference>
<comment type="caution">
    <text evidence="9">The sequence shown here is derived from an EMBL/GenBank/DDBJ whole genome shotgun (WGS) entry which is preliminary data.</text>
</comment>
<accession>A0A917S1Z4</accession>
<evidence type="ECO:0000259" key="8">
    <source>
        <dbReference type="Pfam" id="PF08281"/>
    </source>
</evidence>
<dbReference type="InterPro" id="IPR014284">
    <property type="entry name" value="RNA_pol_sigma-70_dom"/>
</dbReference>
<reference evidence="9" key="1">
    <citation type="journal article" date="2014" name="Int. J. Syst. Evol. Microbiol.">
        <title>Complete genome sequence of Corynebacterium casei LMG S-19264T (=DSM 44701T), isolated from a smear-ripened cheese.</title>
        <authorList>
            <consortium name="US DOE Joint Genome Institute (JGI-PGF)"/>
            <person name="Walter F."/>
            <person name="Albersmeier A."/>
            <person name="Kalinowski J."/>
            <person name="Ruckert C."/>
        </authorList>
    </citation>
    <scope>NUCLEOTIDE SEQUENCE</scope>
    <source>
        <strain evidence="9">CGMCC 4.7306</strain>
    </source>
</reference>
<sequence>MPNDELDALVRAARSGNAGAMDELLVRIRPQVLRRCAKFLPCPMDAEEAAQDALLSISSKINTFDGRGTFLGWVAATTSNSARATYRSLRRRADREASAPDHEPADPRTTSVIAGTRLDLLESLDELQEQHPALVESFVLRDLDELTYDEIAELTGAPLGTVKHRIHQARAFMRERMRLVIQRDHR</sequence>
<feature type="domain" description="RNA polymerase sigma-70 region 2" evidence="7">
    <location>
        <begin position="27"/>
        <end position="92"/>
    </location>
</feature>
<dbReference type="InterPro" id="IPR013324">
    <property type="entry name" value="RNA_pol_sigma_r3/r4-like"/>
</dbReference>
<evidence type="ECO:0000256" key="4">
    <source>
        <dbReference type="ARBA" id="ARBA00023125"/>
    </source>
</evidence>
<name>A0A917S1Z4_9ACTN</name>
<dbReference type="RefSeq" id="WP_188893863.1">
    <property type="nucleotide sequence ID" value="NZ_BMMZ01000002.1"/>
</dbReference>
<feature type="region of interest" description="Disordered" evidence="6">
    <location>
        <begin position="89"/>
        <end position="110"/>
    </location>
</feature>
<gene>
    <name evidence="9" type="ORF">GCM10011575_07510</name>
</gene>
<evidence type="ECO:0000256" key="5">
    <source>
        <dbReference type="ARBA" id="ARBA00023163"/>
    </source>
</evidence>
<evidence type="ECO:0000256" key="2">
    <source>
        <dbReference type="ARBA" id="ARBA00023015"/>
    </source>
</evidence>
<dbReference type="Gene3D" id="1.10.10.10">
    <property type="entry name" value="Winged helix-like DNA-binding domain superfamily/Winged helix DNA-binding domain"/>
    <property type="match status" value="1"/>
</dbReference>
<feature type="compositionally biased region" description="Basic and acidic residues" evidence="6">
    <location>
        <begin position="91"/>
        <end position="106"/>
    </location>
</feature>
<keyword evidence="4" id="KW-0238">DNA-binding</keyword>
<reference evidence="9" key="2">
    <citation type="submission" date="2020-09" db="EMBL/GenBank/DDBJ databases">
        <authorList>
            <person name="Sun Q."/>
            <person name="Zhou Y."/>
        </authorList>
    </citation>
    <scope>NUCLEOTIDE SEQUENCE</scope>
    <source>
        <strain evidence="9">CGMCC 4.7306</strain>
    </source>
</reference>
<evidence type="ECO:0000259" key="7">
    <source>
        <dbReference type="Pfam" id="PF04542"/>
    </source>
</evidence>
<keyword evidence="3" id="KW-0731">Sigma factor</keyword>
<evidence type="ECO:0000313" key="9">
    <source>
        <dbReference type="EMBL" id="GGL51762.1"/>
    </source>
</evidence>
<dbReference type="PANTHER" id="PTHR43133">
    <property type="entry name" value="RNA POLYMERASE ECF-TYPE SIGMA FACTO"/>
    <property type="match status" value="1"/>
</dbReference>
<dbReference type="Pfam" id="PF04542">
    <property type="entry name" value="Sigma70_r2"/>
    <property type="match status" value="1"/>
</dbReference>
<dbReference type="AlphaFoldDB" id="A0A917S1Z4"/>
<evidence type="ECO:0000256" key="1">
    <source>
        <dbReference type="ARBA" id="ARBA00010641"/>
    </source>
</evidence>
<proteinExistence type="inferred from homology"/>
<evidence type="ECO:0000313" key="10">
    <source>
        <dbReference type="Proteomes" id="UP000613840"/>
    </source>
</evidence>
<dbReference type="InterPro" id="IPR039425">
    <property type="entry name" value="RNA_pol_sigma-70-like"/>
</dbReference>
<comment type="similarity">
    <text evidence="1">Belongs to the sigma-70 factor family. ECF subfamily.</text>
</comment>
<keyword evidence="10" id="KW-1185">Reference proteome</keyword>
<evidence type="ECO:0008006" key="11">
    <source>
        <dbReference type="Google" id="ProtNLM"/>
    </source>
</evidence>
<dbReference type="InterPro" id="IPR036388">
    <property type="entry name" value="WH-like_DNA-bd_sf"/>
</dbReference>